<accession>A0ABS0NIM4</accession>
<dbReference type="EMBL" id="JACYXC010000001">
    <property type="protein sequence ID" value="MBH5335037.1"/>
    <property type="molecule type" value="Genomic_DNA"/>
</dbReference>
<dbReference type="PANTHER" id="PTHR14136">
    <property type="entry name" value="BTB_POZ DOMAIN-CONTAINING PROTEIN KCTD9"/>
    <property type="match status" value="1"/>
</dbReference>
<dbReference type="Gene3D" id="2.160.20.80">
    <property type="entry name" value="E3 ubiquitin-protein ligase SopA"/>
    <property type="match status" value="1"/>
</dbReference>
<organism evidence="2 3">
    <name type="scientific">Streptomyces pactum</name>
    <dbReference type="NCBI Taxonomy" id="68249"/>
    <lineage>
        <taxon>Bacteria</taxon>
        <taxon>Bacillati</taxon>
        <taxon>Actinomycetota</taxon>
        <taxon>Actinomycetes</taxon>
        <taxon>Kitasatosporales</taxon>
        <taxon>Streptomycetaceae</taxon>
        <taxon>Streptomyces</taxon>
    </lineage>
</organism>
<name>A0ABS0NIM4_9ACTN</name>
<protein>
    <submittedName>
        <fullName evidence="2">Pentapeptide repeat-containing protein</fullName>
    </submittedName>
</protein>
<gene>
    <name evidence="2" type="ORF">IHE55_09615</name>
</gene>
<evidence type="ECO:0000313" key="2">
    <source>
        <dbReference type="EMBL" id="MBH5335037.1"/>
    </source>
</evidence>
<feature type="region of interest" description="Disordered" evidence="1">
    <location>
        <begin position="1"/>
        <end position="22"/>
    </location>
</feature>
<reference evidence="2 3" key="1">
    <citation type="submission" date="2020-09" db="EMBL/GenBank/DDBJ databases">
        <title>Biosynthesis of the nuclear factor of activated T cells inhibitor NFAT-133 and its congeners in Streptomyces pactum.</title>
        <authorList>
            <person name="Zhou W."/>
            <person name="Posri P."/>
            <person name="Abugrain M.E."/>
            <person name="Weisberg A.J."/>
            <person name="Chang J.H."/>
            <person name="Mahmud T."/>
        </authorList>
    </citation>
    <scope>NUCLEOTIDE SEQUENCE [LARGE SCALE GENOMIC DNA]</scope>
    <source>
        <strain evidence="2 3">ATCC 27456</strain>
    </source>
</reference>
<dbReference type="SUPFAM" id="SSF141571">
    <property type="entry name" value="Pentapeptide repeat-like"/>
    <property type="match status" value="1"/>
</dbReference>
<dbReference type="Pfam" id="PF00805">
    <property type="entry name" value="Pentapeptide"/>
    <property type="match status" value="1"/>
</dbReference>
<evidence type="ECO:0000313" key="3">
    <source>
        <dbReference type="Proteomes" id="UP000807371"/>
    </source>
</evidence>
<keyword evidence="3" id="KW-1185">Reference proteome</keyword>
<dbReference type="InterPro" id="IPR001646">
    <property type="entry name" value="5peptide_repeat"/>
</dbReference>
<sequence length="300" mass="31896">MARNPGSAAVRRCPTAGPAGVHPLSRKSRTLSIEAVRSGLRADCASCFGLCCVALPFAASADFAVGKEAGRPCANLREDFSCGIHARLREEGFAGCTVFDCFGAGQKVSRTTFDGRDWRRDPATARQMFQVFPLMRQLHELLWYVTEALALPAATPVHGELRGALRRLDRLTAGSAETLLATDVAAVRDEVNALLLRAGDLARAEVPGPRRNHRGADLIGARLRGADLRGASLRGALLIAADLTGADLRTADLIGADLRDARLDGADLTGALFLTQAQLNAARGDAATRLPATLTRPAHW</sequence>
<proteinExistence type="predicted"/>
<evidence type="ECO:0000256" key="1">
    <source>
        <dbReference type="SAM" id="MobiDB-lite"/>
    </source>
</evidence>
<dbReference type="PANTHER" id="PTHR14136:SF37">
    <property type="entry name" value="PENTAPEPTIDE REPEAT-CONTAINING PROTEIN"/>
    <property type="match status" value="1"/>
</dbReference>
<dbReference type="InterPro" id="IPR051082">
    <property type="entry name" value="Pentapeptide-BTB/POZ_domain"/>
</dbReference>
<comment type="caution">
    <text evidence="2">The sequence shown here is derived from an EMBL/GenBank/DDBJ whole genome shotgun (WGS) entry which is preliminary data.</text>
</comment>
<dbReference type="Proteomes" id="UP000807371">
    <property type="component" value="Unassembled WGS sequence"/>
</dbReference>